<dbReference type="PANTHER" id="PTHR31066">
    <property type="entry name" value="OS05G0427100 PROTEIN-RELATED"/>
    <property type="match status" value="1"/>
</dbReference>
<feature type="compositionally biased region" description="Polar residues" evidence="1">
    <location>
        <begin position="177"/>
        <end position="188"/>
    </location>
</feature>
<dbReference type="OrthoDB" id="1882326at2759"/>
<dbReference type="Pfam" id="PF00564">
    <property type="entry name" value="PB1"/>
    <property type="match status" value="1"/>
</dbReference>
<feature type="compositionally biased region" description="Low complexity" evidence="1">
    <location>
        <begin position="147"/>
        <end position="164"/>
    </location>
</feature>
<dbReference type="KEGG" id="aprc:113852657"/>
<feature type="region of interest" description="Disordered" evidence="1">
    <location>
        <begin position="177"/>
        <end position="227"/>
    </location>
</feature>
<dbReference type="SUPFAM" id="SSF54277">
    <property type="entry name" value="CAD &amp; PB1 domains"/>
    <property type="match status" value="1"/>
</dbReference>
<dbReference type="GeneID" id="113852657"/>
<dbReference type="Gene3D" id="3.10.20.90">
    <property type="entry name" value="Phosphatidylinositol 3-kinase Catalytic Subunit, Chain A, domain 1"/>
    <property type="match status" value="1"/>
</dbReference>
<dbReference type="AlphaFoldDB" id="A0A8B8K554"/>
<dbReference type="PANTHER" id="PTHR31066:SF47">
    <property type="entry name" value="PB1 DOMAIN-CONTAINING PROTEIN"/>
    <property type="match status" value="1"/>
</dbReference>
<accession>A0A8B8K554</accession>
<dbReference type="InterPro" id="IPR053198">
    <property type="entry name" value="Gynoecium_Dev_Regulator"/>
</dbReference>
<reference evidence="4" key="2">
    <citation type="submission" date="2025-08" db="UniProtKB">
        <authorList>
            <consortium name="RefSeq"/>
        </authorList>
    </citation>
    <scope>IDENTIFICATION</scope>
    <source>
        <tissue evidence="4">Young leaves</tissue>
    </source>
</reference>
<reference evidence="3" key="1">
    <citation type="journal article" date="2019" name="Toxins">
        <title>Detection of Abrin-Like and Prepropulchellin-Like Toxin Genes and Transcripts Using Whole Genome Sequencing and Full-Length Transcript Sequencing of Abrus precatorius.</title>
        <authorList>
            <person name="Hovde B.T."/>
            <person name="Daligault H.E."/>
            <person name="Hanschen E.R."/>
            <person name="Kunde Y.A."/>
            <person name="Johnson M.B."/>
            <person name="Starkenburg S.R."/>
            <person name="Johnson S.L."/>
        </authorList>
    </citation>
    <scope>NUCLEOTIDE SEQUENCE [LARGE SCALE GENOMIC DNA]</scope>
</reference>
<dbReference type="RefSeq" id="XP_027338791.1">
    <property type="nucleotide sequence ID" value="XM_027482990.1"/>
</dbReference>
<feature type="compositionally biased region" description="Low complexity" evidence="1">
    <location>
        <begin position="218"/>
        <end position="227"/>
    </location>
</feature>
<proteinExistence type="predicted"/>
<evidence type="ECO:0000256" key="1">
    <source>
        <dbReference type="SAM" id="MobiDB-lite"/>
    </source>
</evidence>
<feature type="domain" description="PB1" evidence="2">
    <location>
        <begin position="24"/>
        <end position="107"/>
    </location>
</feature>
<feature type="region of interest" description="Disordered" evidence="1">
    <location>
        <begin position="141"/>
        <end position="164"/>
    </location>
</feature>
<evidence type="ECO:0000313" key="4">
    <source>
        <dbReference type="RefSeq" id="XP_027338791.1"/>
    </source>
</evidence>
<dbReference type="Proteomes" id="UP000694853">
    <property type="component" value="Unplaced"/>
</dbReference>
<evidence type="ECO:0000259" key="2">
    <source>
        <dbReference type="SMART" id="SM00666"/>
    </source>
</evidence>
<evidence type="ECO:0000313" key="3">
    <source>
        <dbReference type="Proteomes" id="UP000694853"/>
    </source>
</evidence>
<organism evidence="3 4">
    <name type="scientific">Abrus precatorius</name>
    <name type="common">Indian licorice</name>
    <name type="synonym">Glycine abrus</name>
    <dbReference type="NCBI Taxonomy" id="3816"/>
    <lineage>
        <taxon>Eukaryota</taxon>
        <taxon>Viridiplantae</taxon>
        <taxon>Streptophyta</taxon>
        <taxon>Embryophyta</taxon>
        <taxon>Tracheophyta</taxon>
        <taxon>Spermatophyta</taxon>
        <taxon>Magnoliopsida</taxon>
        <taxon>eudicotyledons</taxon>
        <taxon>Gunneridae</taxon>
        <taxon>Pentapetalae</taxon>
        <taxon>rosids</taxon>
        <taxon>fabids</taxon>
        <taxon>Fabales</taxon>
        <taxon>Fabaceae</taxon>
        <taxon>Papilionoideae</taxon>
        <taxon>50 kb inversion clade</taxon>
        <taxon>NPAAA clade</taxon>
        <taxon>indigoferoid/millettioid clade</taxon>
        <taxon>Abreae</taxon>
        <taxon>Abrus</taxon>
    </lineage>
</organism>
<sequence length="282" mass="30718">MGEESPKNKVKFLCSHGGKVLPRPSDGVLKYVGGETRVVSVPRDITFSELMKKLSSMFDGDMVLKYQLVPEDLDALVSVRAEEDLKHMIEEHDRHQTGLLRAFLFPPKPVVVENTPPTEAYLLEQRYIDAINGIVRTSSIGKGSACSTPKSTSPDAAPSAAESPFLASASSRLAMQRVRSSPSLTNLNDHTHHHQHALGYTSSTSRPPQDPQAGIGLGRPIPLGGSSSRGAGGSAFNYYYSPSPARPHNKAYAYQDDTAYGGHLMVERVHSVPRSPIRSIWE</sequence>
<dbReference type="SMART" id="SM00666">
    <property type="entry name" value="PB1"/>
    <property type="match status" value="1"/>
</dbReference>
<dbReference type="InterPro" id="IPR000270">
    <property type="entry name" value="PB1_dom"/>
</dbReference>
<gene>
    <name evidence="4" type="primary">LOC113852657</name>
</gene>
<keyword evidence="3" id="KW-1185">Reference proteome</keyword>
<protein>
    <submittedName>
        <fullName evidence="4">Uncharacterized protein LOC113852657</fullName>
    </submittedName>
</protein>
<dbReference type="CDD" id="cd06410">
    <property type="entry name" value="PB1_UP2"/>
    <property type="match status" value="1"/>
</dbReference>
<name>A0A8B8K554_ABRPR</name>